<evidence type="ECO:0000256" key="9">
    <source>
        <dbReference type="NCBIfam" id="TIGR03542"/>
    </source>
</evidence>
<dbReference type="AlphaFoldDB" id="A0A7W7YIY9"/>
<dbReference type="RefSeq" id="WP_184206397.1">
    <property type="nucleotide sequence ID" value="NZ_JACHIF010000002.1"/>
</dbReference>
<dbReference type="Gene3D" id="3.90.1150.10">
    <property type="entry name" value="Aspartate Aminotransferase, domain 1"/>
    <property type="match status" value="1"/>
</dbReference>
<reference evidence="11 12" key="1">
    <citation type="submission" date="2020-08" db="EMBL/GenBank/DDBJ databases">
        <title>Genomic Encyclopedia of Type Strains, Phase IV (KMG-IV): sequencing the most valuable type-strain genomes for metagenomic binning, comparative biology and taxonomic classification.</title>
        <authorList>
            <person name="Goeker M."/>
        </authorList>
    </citation>
    <scope>NUCLEOTIDE SEQUENCE [LARGE SCALE GENOMIC DNA]</scope>
    <source>
        <strain evidence="11 12">DSM 12251</strain>
    </source>
</reference>
<dbReference type="Proteomes" id="UP000534294">
    <property type="component" value="Unassembled WGS sequence"/>
</dbReference>
<evidence type="ECO:0000256" key="6">
    <source>
        <dbReference type="ARBA" id="ARBA00022679"/>
    </source>
</evidence>
<dbReference type="GO" id="GO:0030170">
    <property type="term" value="F:pyridoxal phosphate binding"/>
    <property type="evidence" value="ECO:0007669"/>
    <property type="project" value="UniProtKB-UniRule"/>
</dbReference>
<name>A0A7W7YIY9_9BACT</name>
<dbReference type="GO" id="GO:0010285">
    <property type="term" value="F:L,L-diaminopimelate aminotransferase activity"/>
    <property type="evidence" value="ECO:0007669"/>
    <property type="project" value="UniProtKB-EC"/>
</dbReference>
<dbReference type="UniPathway" id="UPA00034">
    <property type="reaction ID" value="UER00466"/>
</dbReference>
<proteinExistence type="inferred from homology"/>
<dbReference type="InterPro" id="IPR004839">
    <property type="entry name" value="Aminotransferase_I/II_large"/>
</dbReference>
<evidence type="ECO:0000256" key="1">
    <source>
        <dbReference type="ARBA" id="ARBA00001933"/>
    </source>
</evidence>
<comment type="pathway">
    <text evidence="2">Amino-acid biosynthesis; L-lysine biosynthesis via DAP pathway; LL-2,6-diaminopimelate from (S)-tetrahydrodipicolinate (aminotransferase route): step 1/1.</text>
</comment>
<comment type="cofactor">
    <cofactor evidence="1">
        <name>pyridoxal 5'-phosphate</name>
        <dbReference type="ChEBI" id="CHEBI:597326"/>
    </cofactor>
</comment>
<comment type="caution">
    <text evidence="11">The sequence shown here is derived from an EMBL/GenBank/DDBJ whole genome shotgun (WGS) entry which is preliminary data.</text>
</comment>
<keyword evidence="7" id="KW-0663">Pyridoxal phosphate</keyword>
<dbReference type="InterPro" id="IPR015424">
    <property type="entry name" value="PyrdxlP-dep_Trfase"/>
</dbReference>
<dbReference type="NCBIfam" id="TIGR03542">
    <property type="entry name" value="DAPAT_plant"/>
    <property type="match status" value="1"/>
</dbReference>
<evidence type="ECO:0000256" key="4">
    <source>
        <dbReference type="ARBA" id="ARBA00018052"/>
    </source>
</evidence>
<evidence type="ECO:0000256" key="3">
    <source>
        <dbReference type="ARBA" id="ARBA00013138"/>
    </source>
</evidence>
<gene>
    <name evidence="11" type="ORF">HNQ64_001211</name>
</gene>
<dbReference type="CDD" id="cd00609">
    <property type="entry name" value="AAT_like"/>
    <property type="match status" value="1"/>
</dbReference>
<dbReference type="PANTHER" id="PTHR43144">
    <property type="entry name" value="AMINOTRANSFERASE"/>
    <property type="match status" value="1"/>
</dbReference>
<dbReference type="Gene3D" id="3.40.640.10">
    <property type="entry name" value="Type I PLP-dependent aspartate aminotransferase-like (Major domain)"/>
    <property type="match status" value="1"/>
</dbReference>
<accession>A0A7W7YIY9</accession>
<dbReference type="HAMAP" id="MF_01642">
    <property type="entry name" value="DapL_aminotrans_1"/>
    <property type="match status" value="1"/>
</dbReference>
<dbReference type="EMBL" id="JACHIF010000002">
    <property type="protein sequence ID" value="MBB5036969.1"/>
    <property type="molecule type" value="Genomic_DNA"/>
</dbReference>
<dbReference type="InterPro" id="IPR015421">
    <property type="entry name" value="PyrdxlP-dep_Trfase_major"/>
</dbReference>
<evidence type="ECO:0000256" key="2">
    <source>
        <dbReference type="ARBA" id="ARBA00004982"/>
    </source>
</evidence>
<comment type="catalytic activity">
    <reaction evidence="8">
        <text>(2S,6S)-2,6-diaminopimelate + 2-oxoglutarate = (S)-2,3,4,5-tetrahydrodipicolinate + L-glutamate + H2O + H(+)</text>
        <dbReference type="Rhea" id="RHEA:23988"/>
        <dbReference type="ChEBI" id="CHEBI:15377"/>
        <dbReference type="ChEBI" id="CHEBI:15378"/>
        <dbReference type="ChEBI" id="CHEBI:16810"/>
        <dbReference type="ChEBI" id="CHEBI:16845"/>
        <dbReference type="ChEBI" id="CHEBI:29985"/>
        <dbReference type="ChEBI" id="CHEBI:57609"/>
        <dbReference type="EC" id="2.6.1.83"/>
    </reaction>
</comment>
<evidence type="ECO:0000313" key="11">
    <source>
        <dbReference type="EMBL" id="MBB5036969.1"/>
    </source>
</evidence>
<evidence type="ECO:0000259" key="10">
    <source>
        <dbReference type="Pfam" id="PF00155"/>
    </source>
</evidence>
<evidence type="ECO:0000313" key="12">
    <source>
        <dbReference type="Proteomes" id="UP000534294"/>
    </source>
</evidence>
<dbReference type="GO" id="GO:0009089">
    <property type="term" value="P:lysine biosynthetic process via diaminopimelate"/>
    <property type="evidence" value="ECO:0007669"/>
    <property type="project" value="UniProtKB-UniPathway"/>
</dbReference>
<dbReference type="EC" id="2.6.1.83" evidence="3 9"/>
<dbReference type="InterPro" id="IPR015422">
    <property type="entry name" value="PyrdxlP-dep_Trfase_small"/>
</dbReference>
<dbReference type="Pfam" id="PF00155">
    <property type="entry name" value="Aminotran_1_2"/>
    <property type="match status" value="1"/>
</dbReference>
<sequence length="412" mass="44702">MAYLNENYLKLKAGYLFPEIARRVKAFTEGNPEAAKRLIRCGIGDVTESLPEAVRTAMHKAVDEMGDRSSFRGYGPEQGYDFLRNAIADNDYKARGINVDADEIFISDGSKCDTGNILDIFGSGNKTAITDPVYPVYVDTNVMAGNTGDADESGAYEGLHYLKCTPENGFVPEIPSEPVDLVYLCYPNNPTGATATRAQLEAWVAYAKANGTIILYDAAYEAFIQDPAIPRSIYEIEGARDVAIEFRSFSKNGGFTGVRCAIVVIPKGLMGKKKDGSPLAIHPLWSRRHSTKFNGVSYIVQRGAEAIYSPEGKAQVAALIEHYMGNAKLLVEACKNAGLQVFGGVNAPYVWVGCPAGVTSWQMFDKMLNEANVVITPGSGFGSAGEGFFRISAFNSRANVEEVCKRIAALQK</sequence>
<dbReference type="InterPro" id="IPR019942">
    <property type="entry name" value="DapL/ALD1"/>
</dbReference>
<evidence type="ECO:0000256" key="8">
    <source>
        <dbReference type="ARBA" id="ARBA00051934"/>
    </source>
</evidence>
<feature type="domain" description="Aminotransferase class I/classII large" evidence="10">
    <location>
        <begin position="42"/>
        <end position="407"/>
    </location>
</feature>
<keyword evidence="12" id="KW-1185">Reference proteome</keyword>
<keyword evidence="6 11" id="KW-0808">Transferase</keyword>
<dbReference type="FunFam" id="3.40.640.10:FF:000099">
    <property type="entry name" value="LL-diaminopimelate aminotransferase, chloroplastic"/>
    <property type="match status" value="1"/>
</dbReference>
<protein>
    <recommendedName>
        <fullName evidence="4 9">LL-diaminopimelate aminotransferase</fullName>
        <ecNumber evidence="3 9">2.6.1.83</ecNumber>
    </recommendedName>
</protein>
<dbReference type="SUPFAM" id="SSF53383">
    <property type="entry name" value="PLP-dependent transferases"/>
    <property type="match status" value="1"/>
</dbReference>
<keyword evidence="5 11" id="KW-0032">Aminotransferase</keyword>
<evidence type="ECO:0000256" key="5">
    <source>
        <dbReference type="ARBA" id="ARBA00022576"/>
    </source>
</evidence>
<organism evidence="11 12">
    <name type="scientific">Prosthecobacter dejongeii</name>
    <dbReference type="NCBI Taxonomy" id="48465"/>
    <lineage>
        <taxon>Bacteria</taxon>
        <taxon>Pseudomonadati</taxon>
        <taxon>Verrucomicrobiota</taxon>
        <taxon>Verrucomicrobiia</taxon>
        <taxon>Verrucomicrobiales</taxon>
        <taxon>Verrucomicrobiaceae</taxon>
        <taxon>Prosthecobacter</taxon>
    </lineage>
</organism>
<evidence type="ECO:0000256" key="7">
    <source>
        <dbReference type="ARBA" id="ARBA00022898"/>
    </source>
</evidence>